<protein>
    <submittedName>
        <fullName evidence="4">Tripartite tricarboxylate transporter TctB family protein</fullName>
    </submittedName>
</protein>
<evidence type="ECO:0000256" key="1">
    <source>
        <dbReference type="SAM" id="Phobius"/>
    </source>
</evidence>
<feature type="transmembrane region" description="Helical" evidence="1">
    <location>
        <begin position="101"/>
        <end position="120"/>
    </location>
</feature>
<dbReference type="InterPro" id="IPR009936">
    <property type="entry name" value="DUF1468"/>
</dbReference>
<evidence type="ECO:0000313" key="4">
    <source>
        <dbReference type="EMBL" id="SHM13590.1"/>
    </source>
</evidence>
<feature type="domain" description="DUF1468" evidence="2">
    <location>
        <begin position="17"/>
        <end position="142"/>
    </location>
</feature>
<dbReference type="Pfam" id="PF07331">
    <property type="entry name" value="TctB"/>
    <property type="match status" value="1"/>
</dbReference>
<dbReference type="Proteomes" id="UP000321726">
    <property type="component" value="Unassembled WGS sequence"/>
</dbReference>
<dbReference type="EMBL" id="BJXU01000054">
    <property type="protein sequence ID" value="GEN23735.1"/>
    <property type="molecule type" value="Genomic_DNA"/>
</dbReference>
<sequence>MIRHRLSPLSGHWLDRVLAAMCLALAMAVLVAASGYPGSAADFPKIIGILLALCGIGLWLFPGKQSDLSGVRLVGVGWAIVGGIAVLLAFAYVGADLALCFLFIGCALLMGHAPGLRLVVIAVLYTLVLGLVFGALLGVPLPGVLFALVVK</sequence>
<dbReference type="STRING" id="44933.SAMN05660971_02277"/>
<name>A0A1M7GBC8_9GAMM</name>
<dbReference type="OrthoDB" id="6168426at2"/>
<evidence type="ECO:0000313" key="5">
    <source>
        <dbReference type="Proteomes" id="UP000184123"/>
    </source>
</evidence>
<proteinExistence type="predicted"/>
<keyword evidence="1" id="KW-0472">Membrane</keyword>
<reference evidence="4 5" key="1">
    <citation type="submission" date="2016-11" db="EMBL/GenBank/DDBJ databases">
        <authorList>
            <person name="Jaros S."/>
            <person name="Januszkiewicz K."/>
            <person name="Wedrychowicz H."/>
        </authorList>
    </citation>
    <scope>NUCLEOTIDE SEQUENCE [LARGE SCALE GENOMIC DNA]</scope>
    <source>
        <strain evidence="4 5">DSM 4740</strain>
    </source>
</reference>
<feature type="transmembrane region" description="Helical" evidence="1">
    <location>
        <begin position="127"/>
        <end position="150"/>
    </location>
</feature>
<keyword evidence="1" id="KW-1133">Transmembrane helix</keyword>
<dbReference type="RefSeq" id="WP_073435308.1">
    <property type="nucleotide sequence ID" value="NZ_BJXU01000054.1"/>
</dbReference>
<organism evidence="4 5">
    <name type="scientific">Halomonas cupida</name>
    <dbReference type="NCBI Taxonomy" id="44933"/>
    <lineage>
        <taxon>Bacteria</taxon>
        <taxon>Pseudomonadati</taxon>
        <taxon>Pseudomonadota</taxon>
        <taxon>Gammaproteobacteria</taxon>
        <taxon>Oceanospirillales</taxon>
        <taxon>Halomonadaceae</taxon>
        <taxon>Halomonas</taxon>
    </lineage>
</organism>
<evidence type="ECO:0000313" key="3">
    <source>
        <dbReference type="EMBL" id="GEN23735.1"/>
    </source>
</evidence>
<keyword evidence="1" id="KW-0812">Transmembrane</keyword>
<evidence type="ECO:0000259" key="2">
    <source>
        <dbReference type="Pfam" id="PF07331"/>
    </source>
</evidence>
<feature type="transmembrane region" description="Helical" evidence="1">
    <location>
        <begin position="73"/>
        <end position="95"/>
    </location>
</feature>
<accession>A0A1M7GBC8</accession>
<dbReference type="EMBL" id="FRCA01000005">
    <property type="protein sequence ID" value="SHM13590.1"/>
    <property type="molecule type" value="Genomic_DNA"/>
</dbReference>
<evidence type="ECO:0000313" key="6">
    <source>
        <dbReference type="Proteomes" id="UP000321726"/>
    </source>
</evidence>
<dbReference type="AlphaFoldDB" id="A0A1M7GBC8"/>
<feature type="transmembrane region" description="Helical" evidence="1">
    <location>
        <begin position="43"/>
        <end position="61"/>
    </location>
</feature>
<keyword evidence="6" id="KW-1185">Reference proteome</keyword>
<reference evidence="3 6" key="2">
    <citation type="submission" date="2019-07" db="EMBL/GenBank/DDBJ databases">
        <title>Whole genome shotgun sequence of Halomonas cupida NBRC 102219.</title>
        <authorList>
            <person name="Hosoyama A."/>
            <person name="Uohara A."/>
            <person name="Ohji S."/>
            <person name="Ichikawa N."/>
        </authorList>
    </citation>
    <scope>NUCLEOTIDE SEQUENCE [LARGE SCALE GENOMIC DNA]</scope>
    <source>
        <strain evidence="3 6">NBRC 102219</strain>
    </source>
</reference>
<dbReference type="Proteomes" id="UP000184123">
    <property type="component" value="Unassembled WGS sequence"/>
</dbReference>
<gene>
    <name evidence="3" type="ORF">HCU01_16840</name>
    <name evidence="4" type="ORF">SAMN05660971_02277</name>
</gene>